<organism evidence="1 2">
    <name type="scientific">Clostridium senegalense</name>
    <dbReference type="NCBI Taxonomy" id="1465809"/>
    <lineage>
        <taxon>Bacteria</taxon>
        <taxon>Bacillati</taxon>
        <taxon>Bacillota</taxon>
        <taxon>Clostridia</taxon>
        <taxon>Eubacteriales</taxon>
        <taxon>Clostridiaceae</taxon>
        <taxon>Clostridium</taxon>
    </lineage>
</organism>
<dbReference type="PANTHER" id="PTHR40037:SF1">
    <property type="entry name" value="PHOSPHOESTERASE SAOUHSC_00951-RELATED"/>
    <property type="match status" value="1"/>
</dbReference>
<dbReference type="RefSeq" id="WP_199870524.1">
    <property type="nucleotide sequence ID" value="NZ_JAAGPU010000028.1"/>
</dbReference>
<dbReference type="Pfam" id="PF13563">
    <property type="entry name" value="2_5_RNA_ligase2"/>
    <property type="match status" value="1"/>
</dbReference>
<protein>
    <submittedName>
        <fullName evidence="1">2'-5' RNA ligase family protein</fullName>
    </submittedName>
</protein>
<evidence type="ECO:0000313" key="2">
    <source>
        <dbReference type="Proteomes" id="UP000481872"/>
    </source>
</evidence>
<dbReference type="InterPro" id="IPR009097">
    <property type="entry name" value="Cyclic_Pdiesterase"/>
</dbReference>
<dbReference type="SUPFAM" id="SSF55144">
    <property type="entry name" value="LigT-like"/>
    <property type="match status" value="1"/>
</dbReference>
<dbReference type="InterPro" id="IPR050580">
    <property type="entry name" value="2H_phosphoesterase_YjcG-like"/>
</dbReference>
<accession>A0A6M0H585</accession>
<dbReference type="PANTHER" id="PTHR40037">
    <property type="entry name" value="PHOSPHOESTERASE YJCG-RELATED"/>
    <property type="match status" value="1"/>
</dbReference>
<comment type="caution">
    <text evidence="1">The sequence shown here is derived from an EMBL/GenBank/DDBJ whole genome shotgun (WGS) entry which is preliminary data.</text>
</comment>
<name>A0A6M0H585_9CLOT</name>
<keyword evidence="2" id="KW-1185">Reference proteome</keyword>
<evidence type="ECO:0000313" key="1">
    <source>
        <dbReference type="EMBL" id="NEU05896.1"/>
    </source>
</evidence>
<keyword evidence="1" id="KW-0436">Ligase</keyword>
<sequence length="176" mass="20753">MKKRCILIFPEFENVDAINKIRKVYDPLYHKVRPHITLVFPFESYLNTEELKNYLLETLKETKAFKISLYGIVKVQDKSGNYLFLKVIDGKEDLIGIHNNLYKNILKEHKPEWLNNVEFIPHMTIGSFNNKKSLENAYKETCNIQEVFNTVVKKISVEIIDESELSILEMEIELKE</sequence>
<dbReference type="AlphaFoldDB" id="A0A6M0H585"/>
<dbReference type="Proteomes" id="UP000481872">
    <property type="component" value="Unassembled WGS sequence"/>
</dbReference>
<proteinExistence type="predicted"/>
<dbReference type="Gene3D" id="3.90.1140.10">
    <property type="entry name" value="Cyclic phosphodiesterase"/>
    <property type="match status" value="1"/>
</dbReference>
<dbReference type="EMBL" id="JAAGPU010000028">
    <property type="protein sequence ID" value="NEU05896.1"/>
    <property type="molecule type" value="Genomic_DNA"/>
</dbReference>
<gene>
    <name evidence="1" type="ORF">G3M99_13750</name>
</gene>
<dbReference type="GO" id="GO:0016874">
    <property type="term" value="F:ligase activity"/>
    <property type="evidence" value="ECO:0007669"/>
    <property type="project" value="UniProtKB-KW"/>
</dbReference>
<reference evidence="1 2" key="1">
    <citation type="submission" date="2020-02" db="EMBL/GenBank/DDBJ databases">
        <title>Genome assembly of a novel Clostridium senegalense strain.</title>
        <authorList>
            <person name="Gupta T.B."/>
            <person name="Jauregui R."/>
            <person name="Maclean P."/>
            <person name="Nawarathana A."/>
            <person name="Brightwell G."/>
        </authorList>
    </citation>
    <scope>NUCLEOTIDE SEQUENCE [LARGE SCALE GENOMIC DNA]</scope>
    <source>
        <strain evidence="1 2">AGRFS4</strain>
    </source>
</reference>